<feature type="domain" description="HD" evidence="2">
    <location>
        <begin position="43"/>
        <end position="179"/>
    </location>
</feature>
<dbReference type="EMBL" id="PETJ01000042">
    <property type="protein sequence ID" value="PIV65044.1"/>
    <property type="molecule type" value="Genomic_DNA"/>
</dbReference>
<accession>A0A2M7EBI9</accession>
<dbReference type="InterPro" id="IPR006674">
    <property type="entry name" value="HD_domain"/>
</dbReference>
<reference evidence="4" key="1">
    <citation type="submission" date="2017-09" db="EMBL/GenBank/DDBJ databases">
        <title>Depth-based differentiation of microbial function through sediment-hosted aquifers and enrichment of novel symbionts in the deep terrestrial subsurface.</title>
        <authorList>
            <person name="Probst A.J."/>
            <person name="Ladd B."/>
            <person name="Jarett J.K."/>
            <person name="Geller-Mcgrath D.E."/>
            <person name="Sieber C.M.K."/>
            <person name="Emerson J.B."/>
            <person name="Anantharaman K."/>
            <person name="Thomas B.C."/>
            <person name="Malmstrom R."/>
            <person name="Stieglmeier M."/>
            <person name="Klingl A."/>
            <person name="Woyke T."/>
            <person name="Ryan C.M."/>
            <person name="Banfield J.F."/>
        </authorList>
    </citation>
    <scope>NUCLEOTIDE SEQUENCE [LARGE SCALE GENOMIC DNA]</scope>
</reference>
<evidence type="ECO:0000259" key="2">
    <source>
        <dbReference type="Pfam" id="PF13023"/>
    </source>
</evidence>
<comment type="caution">
    <text evidence="3">The sequence shown here is derived from an EMBL/GenBank/DDBJ whole genome shotgun (WGS) entry which is preliminary data.</text>
</comment>
<evidence type="ECO:0000256" key="1">
    <source>
        <dbReference type="SAM" id="MobiDB-lite"/>
    </source>
</evidence>
<dbReference type="Gene3D" id="1.10.3210.10">
    <property type="entry name" value="Hypothetical protein af1432"/>
    <property type="match status" value="1"/>
</dbReference>
<feature type="region of interest" description="Disordered" evidence="1">
    <location>
        <begin position="1"/>
        <end position="23"/>
    </location>
</feature>
<evidence type="ECO:0000313" key="4">
    <source>
        <dbReference type="Proteomes" id="UP000230766"/>
    </source>
</evidence>
<proteinExistence type="predicted"/>
<protein>
    <recommendedName>
        <fullName evidence="2">HD domain-containing protein</fullName>
    </recommendedName>
</protein>
<dbReference type="Proteomes" id="UP000230766">
    <property type="component" value="Unassembled WGS sequence"/>
</dbReference>
<dbReference type="SUPFAM" id="SSF109604">
    <property type="entry name" value="HD-domain/PDEase-like"/>
    <property type="match status" value="1"/>
</dbReference>
<gene>
    <name evidence="3" type="ORF">COS09_01630</name>
</gene>
<organism evidence="3 4">
    <name type="scientific">Candidatus Nealsonbacteria bacterium CG01_land_8_20_14_3_00_12</name>
    <dbReference type="NCBI Taxonomy" id="1974697"/>
    <lineage>
        <taxon>Bacteria</taxon>
        <taxon>Candidatus Nealsoniibacteriota</taxon>
    </lineage>
</organism>
<sequence>MTKKESLEKEGKEVTEGMETKAEMRVTPEELRRAIDYLAELNVLKRTPRSGWRLAGPPPAVEQDYVAAHEGITSHLGFILGRMEGLNLEEALQIAGISAFHDDQEIRTGERDKLASHYQKITPEVVAKALEDQTSQLPEEIGREIFELCMEANFGETQKAVIARDADILEASLHAKISHERGFKIPEDLLSLYLDPGRVQTGSAKRLMQALRIRKDLTTRWLKGSLDV</sequence>
<dbReference type="Pfam" id="PF13023">
    <property type="entry name" value="HD_3"/>
    <property type="match status" value="1"/>
</dbReference>
<name>A0A2M7EBI9_9BACT</name>
<evidence type="ECO:0000313" key="3">
    <source>
        <dbReference type="EMBL" id="PIV65044.1"/>
    </source>
</evidence>
<dbReference type="AlphaFoldDB" id="A0A2M7EBI9"/>